<dbReference type="Gene3D" id="1.10.1740.10">
    <property type="match status" value="1"/>
</dbReference>
<dbReference type="Proteomes" id="UP000261905">
    <property type="component" value="Unassembled WGS sequence"/>
</dbReference>
<dbReference type="CDD" id="cd06171">
    <property type="entry name" value="Sigma70_r4"/>
    <property type="match status" value="1"/>
</dbReference>
<evidence type="ECO:0000313" key="10">
    <source>
        <dbReference type="Proteomes" id="UP000261905"/>
    </source>
</evidence>
<protein>
    <recommendedName>
        <fullName evidence="6">RNA polymerase sigma factor</fullName>
    </recommendedName>
</protein>
<proteinExistence type="inferred from homology"/>
<keyword evidence="2 6" id="KW-0805">Transcription regulation</keyword>
<evidence type="ECO:0000313" key="9">
    <source>
        <dbReference type="EMBL" id="REK71247.1"/>
    </source>
</evidence>
<dbReference type="Pfam" id="PF08281">
    <property type="entry name" value="Sigma70_r4_2"/>
    <property type="match status" value="1"/>
</dbReference>
<evidence type="ECO:0000259" key="7">
    <source>
        <dbReference type="Pfam" id="PF04542"/>
    </source>
</evidence>
<comment type="similarity">
    <text evidence="1 6">Belongs to the sigma-70 factor family. ECF subfamily.</text>
</comment>
<keyword evidence="10" id="KW-1185">Reference proteome</keyword>
<dbReference type="InterPro" id="IPR013249">
    <property type="entry name" value="RNA_pol_sigma70_r4_t2"/>
</dbReference>
<dbReference type="InterPro" id="IPR000838">
    <property type="entry name" value="RNA_pol_sigma70_ECF_CS"/>
</dbReference>
<dbReference type="Pfam" id="PF04542">
    <property type="entry name" value="Sigma70_r2"/>
    <property type="match status" value="1"/>
</dbReference>
<evidence type="ECO:0000256" key="6">
    <source>
        <dbReference type="RuleBase" id="RU000716"/>
    </source>
</evidence>
<evidence type="ECO:0000256" key="2">
    <source>
        <dbReference type="ARBA" id="ARBA00023015"/>
    </source>
</evidence>
<accession>A0A371P5N5</accession>
<dbReference type="SUPFAM" id="SSF88659">
    <property type="entry name" value="Sigma3 and sigma4 domains of RNA polymerase sigma factors"/>
    <property type="match status" value="1"/>
</dbReference>
<keyword evidence="4 6" id="KW-0238">DNA-binding</keyword>
<gene>
    <name evidence="9" type="ORF">DX130_22655</name>
</gene>
<dbReference type="NCBIfam" id="TIGR02937">
    <property type="entry name" value="sigma70-ECF"/>
    <property type="match status" value="1"/>
</dbReference>
<dbReference type="GO" id="GO:0016987">
    <property type="term" value="F:sigma factor activity"/>
    <property type="evidence" value="ECO:0007669"/>
    <property type="project" value="UniProtKB-KW"/>
</dbReference>
<dbReference type="AlphaFoldDB" id="A0A371P5N5"/>
<dbReference type="SUPFAM" id="SSF88946">
    <property type="entry name" value="Sigma2 domain of RNA polymerase sigma factors"/>
    <property type="match status" value="1"/>
</dbReference>
<organism evidence="9 10">
    <name type="scientific">Paenibacillus paeoniae</name>
    <dbReference type="NCBI Taxonomy" id="2292705"/>
    <lineage>
        <taxon>Bacteria</taxon>
        <taxon>Bacillati</taxon>
        <taxon>Bacillota</taxon>
        <taxon>Bacilli</taxon>
        <taxon>Bacillales</taxon>
        <taxon>Paenibacillaceae</taxon>
        <taxon>Paenibacillus</taxon>
    </lineage>
</organism>
<sequence length="197" mass="23384">MRKGVALPVESKLFLLSGANYHALSPQLQKEIYEEFYQFVYSPIIYMVKDHAATEDIIQNSFIKIIDSVPRAANEVQLKSWLKVVVRNMVYNYFRKTKKNRNEIDSESVYINESAPMSTEMTSLEKEVEIKLMTETISQCLNELRPEYRALIELRWKRDLSYREIATELETTEERVKYKLYRAREAMKRTFSKKWGD</sequence>
<dbReference type="InterPro" id="IPR007627">
    <property type="entry name" value="RNA_pol_sigma70_r2"/>
</dbReference>
<reference evidence="9 10" key="1">
    <citation type="submission" date="2018-08" db="EMBL/GenBank/DDBJ databases">
        <title>Paenibacillus sp. M4BSY-1, whole genome shotgun sequence.</title>
        <authorList>
            <person name="Tuo L."/>
        </authorList>
    </citation>
    <scope>NUCLEOTIDE SEQUENCE [LARGE SCALE GENOMIC DNA]</scope>
    <source>
        <strain evidence="9 10">M4BSY-1</strain>
    </source>
</reference>
<dbReference type="GO" id="GO:0006352">
    <property type="term" value="P:DNA-templated transcription initiation"/>
    <property type="evidence" value="ECO:0007669"/>
    <property type="project" value="InterPro"/>
</dbReference>
<feature type="domain" description="RNA polymerase sigma factor 70 region 4 type 2" evidence="8">
    <location>
        <begin position="136"/>
        <end position="187"/>
    </location>
</feature>
<dbReference type="GO" id="GO:0006950">
    <property type="term" value="P:response to stress"/>
    <property type="evidence" value="ECO:0007669"/>
    <property type="project" value="UniProtKB-ARBA"/>
</dbReference>
<evidence type="ECO:0000256" key="5">
    <source>
        <dbReference type="ARBA" id="ARBA00023163"/>
    </source>
</evidence>
<evidence type="ECO:0000256" key="4">
    <source>
        <dbReference type="ARBA" id="ARBA00023125"/>
    </source>
</evidence>
<dbReference type="InterPro" id="IPR036388">
    <property type="entry name" value="WH-like_DNA-bd_sf"/>
</dbReference>
<dbReference type="InterPro" id="IPR013325">
    <property type="entry name" value="RNA_pol_sigma_r2"/>
</dbReference>
<keyword evidence="3 6" id="KW-0731">Sigma factor</keyword>
<dbReference type="InterPro" id="IPR039425">
    <property type="entry name" value="RNA_pol_sigma-70-like"/>
</dbReference>
<dbReference type="PANTHER" id="PTHR43133:SF8">
    <property type="entry name" value="RNA POLYMERASE SIGMA FACTOR HI_1459-RELATED"/>
    <property type="match status" value="1"/>
</dbReference>
<name>A0A371P5N5_9BACL</name>
<dbReference type="InterPro" id="IPR013324">
    <property type="entry name" value="RNA_pol_sigma_r3/r4-like"/>
</dbReference>
<dbReference type="InterPro" id="IPR014284">
    <property type="entry name" value="RNA_pol_sigma-70_dom"/>
</dbReference>
<dbReference type="GO" id="GO:0003677">
    <property type="term" value="F:DNA binding"/>
    <property type="evidence" value="ECO:0007669"/>
    <property type="project" value="UniProtKB-KW"/>
</dbReference>
<dbReference type="PROSITE" id="PS01063">
    <property type="entry name" value="SIGMA70_ECF"/>
    <property type="match status" value="1"/>
</dbReference>
<keyword evidence="5 6" id="KW-0804">Transcription</keyword>
<dbReference type="EMBL" id="QUBQ01000006">
    <property type="protein sequence ID" value="REK71247.1"/>
    <property type="molecule type" value="Genomic_DNA"/>
</dbReference>
<dbReference type="OrthoDB" id="2657224at2"/>
<evidence type="ECO:0000256" key="3">
    <source>
        <dbReference type="ARBA" id="ARBA00023082"/>
    </source>
</evidence>
<feature type="domain" description="RNA polymerase sigma-70 region 2" evidence="7">
    <location>
        <begin position="32"/>
        <end position="98"/>
    </location>
</feature>
<evidence type="ECO:0000259" key="8">
    <source>
        <dbReference type="Pfam" id="PF08281"/>
    </source>
</evidence>
<dbReference type="Gene3D" id="1.10.10.10">
    <property type="entry name" value="Winged helix-like DNA-binding domain superfamily/Winged helix DNA-binding domain"/>
    <property type="match status" value="1"/>
</dbReference>
<evidence type="ECO:0000256" key="1">
    <source>
        <dbReference type="ARBA" id="ARBA00010641"/>
    </source>
</evidence>
<comment type="caution">
    <text evidence="9">The sequence shown here is derived from an EMBL/GenBank/DDBJ whole genome shotgun (WGS) entry which is preliminary data.</text>
</comment>
<dbReference type="PANTHER" id="PTHR43133">
    <property type="entry name" value="RNA POLYMERASE ECF-TYPE SIGMA FACTO"/>
    <property type="match status" value="1"/>
</dbReference>